<proteinExistence type="predicted"/>
<dbReference type="AlphaFoldDB" id="A0A5J6L5N3"/>
<reference evidence="2" key="1">
    <citation type="submission" date="2019-09" db="EMBL/GenBank/DDBJ databases">
        <title>Mumia zhuanghuii sp. nov. isolated from the intestinal contents of plateau pika (Ochotona curzoniae) in the Qinghai-Tibet plateau of China.</title>
        <authorList>
            <person name="Tian Z."/>
        </authorList>
    </citation>
    <scope>NUCLEOTIDE SEQUENCE [LARGE SCALE GENOMIC DNA]</scope>
    <source>
        <strain evidence="2">L-031</strain>
    </source>
</reference>
<sequence>MTYRWREHEAAHAELREAILFLEDQREGWGERFADAVEAAINSILESPDSWGLHRGRPRVPPVRSRSVAGFRYDIKYVVIEDEVIVLAYAHERRKPNYWSERL</sequence>
<gene>
    <name evidence="1" type="ORF">F6J85_12730</name>
</gene>
<dbReference type="EMBL" id="CP044232">
    <property type="protein sequence ID" value="QEW03868.1"/>
    <property type="molecule type" value="Genomic_DNA"/>
</dbReference>
<dbReference type="Proteomes" id="UP000325516">
    <property type="component" value="Chromosome"/>
</dbReference>
<protein>
    <submittedName>
        <fullName evidence="1">Type II toxin-antitoxin system RelE/ParE family toxin</fullName>
    </submittedName>
</protein>
<organism evidence="1 2">
    <name type="scientific">Microbacterium lushaniae</name>
    <dbReference type="NCBI Taxonomy" id="2614639"/>
    <lineage>
        <taxon>Bacteria</taxon>
        <taxon>Bacillati</taxon>
        <taxon>Actinomycetota</taxon>
        <taxon>Actinomycetes</taxon>
        <taxon>Micrococcales</taxon>
        <taxon>Microbacteriaceae</taxon>
        <taxon>Microbacterium</taxon>
    </lineage>
</organism>
<evidence type="ECO:0000313" key="1">
    <source>
        <dbReference type="EMBL" id="QEW03868.1"/>
    </source>
</evidence>
<keyword evidence="2" id="KW-1185">Reference proteome</keyword>
<accession>A0A5J6L5N3</accession>
<dbReference type="KEGG" id="mlz:F6J85_12730"/>
<evidence type="ECO:0000313" key="2">
    <source>
        <dbReference type="Proteomes" id="UP000325516"/>
    </source>
</evidence>
<dbReference type="InterPro" id="IPR035093">
    <property type="entry name" value="RelE/ParE_toxin_dom_sf"/>
</dbReference>
<dbReference type="Gene3D" id="3.30.2310.20">
    <property type="entry name" value="RelE-like"/>
    <property type="match status" value="1"/>
</dbReference>
<name>A0A5J6L5N3_9MICO</name>
<dbReference type="RefSeq" id="WP_150925484.1">
    <property type="nucleotide sequence ID" value="NZ_CP044232.1"/>
</dbReference>